<dbReference type="Proteomes" id="UP001220478">
    <property type="component" value="Chromosome"/>
</dbReference>
<accession>A0ABY8C5A5</accession>
<proteinExistence type="inferred from homology"/>
<evidence type="ECO:0000313" key="10">
    <source>
        <dbReference type="Proteomes" id="UP001220478"/>
    </source>
</evidence>
<sequence>MISRKIRTTISGIAVVCVLLLAIVLGLVFGYRVVLRQKARYDYMQQIAAQQELIQDVVNEEYSKQLKAEKKDKPAAQQNAAQTREQMQAQNKIKAERCLQRLAAWKKEKHIPLNYSAPIPGEKNLQAVFIDFGDATKNIAQKLEAAGLIKSKTVFQLLSKLNGFDGNYQYGTHYLRPNMGYDELMFTLTLKPNRALVVIPEGSTYIDIKNILRRAGISFDEARLDSLMNSPELFERYEFLSEIKRTPGRNFLLDGYLFPDSYYFDYNASEESILATMLNNTRYKLLDQYYERAKALNMTMDEVIILASIIQKESSISREMYKVSRVFSNRMSRNMNLESCASINYLRQQEGLPPVFLVKDKDLNRESPYNTYKNPGLTPGPICNPGAEAISAALYPDTQPESRNYLFFCAAGKDGRNVFANTFEEHKANIAKYLAPLEGN</sequence>
<feature type="region of interest" description="Disordered" evidence="8">
    <location>
        <begin position="68"/>
        <end position="87"/>
    </location>
</feature>
<dbReference type="NCBIfam" id="TIGR00247">
    <property type="entry name" value="endolytic transglycosylase MltG"/>
    <property type="match status" value="1"/>
</dbReference>
<dbReference type="Gene3D" id="3.30.160.60">
    <property type="entry name" value="Classic Zinc Finger"/>
    <property type="match status" value="1"/>
</dbReference>
<dbReference type="EC" id="4.2.2.29" evidence="7"/>
<protein>
    <recommendedName>
        <fullName evidence="7">Endolytic murein transglycosylase</fullName>
        <ecNumber evidence="7">4.2.2.29</ecNumber>
    </recommendedName>
    <alternativeName>
        <fullName evidence="7">Peptidoglycan lytic transglycosylase</fullName>
    </alternativeName>
    <alternativeName>
        <fullName evidence="7">Peptidoglycan polymerization terminase</fullName>
    </alternativeName>
</protein>
<dbReference type="HAMAP" id="MF_02065">
    <property type="entry name" value="MltG"/>
    <property type="match status" value="1"/>
</dbReference>
<evidence type="ECO:0000256" key="4">
    <source>
        <dbReference type="ARBA" id="ARBA00023136"/>
    </source>
</evidence>
<reference evidence="9 10" key="1">
    <citation type="submission" date="2023-02" db="EMBL/GenBank/DDBJ databases">
        <title>Novel Oscillospiraceae bacterial genomes.</title>
        <authorList>
            <person name="Srinivasan S."/>
            <person name="Austin M.N."/>
            <person name="Fiedler T.L."/>
            <person name="Strenk S.M."/>
            <person name="Agnew K.J."/>
            <person name="Nagana Gowda G.A."/>
            <person name="Raftery D."/>
            <person name="Beamer M.A."/>
            <person name="Achilles S.L."/>
            <person name="Wiesenfeld H.C."/>
            <person name="Fredricks D.N."/>
            <person name="Hillier S.L."/>
        </authorList>
    </citation>
    <scope>NUCLEOTIDE SEQUENCE [LARGE SCALE GENOMIC DNA]</scope>
    <source>
        <strain evidence="9 10">CHIC02 1186E3-8</strain>
    </source>
</reference>
<evidence type="ECO:0000256" key="5">
    <source>
        <dbReference type="ARBA" id="ARBA00023239"/>
    </source>
</evidence>
<keyword evidence="2 7" id="KW-0812">Transmembrane</keyword>
<evidence type="ECO:0000256" key="6">
    <source>
        <dbReference type="ARBA" id="ARBA00023316"/>
    </source>
</evidence>
<keyword evidence="5 7" id="KW-0456">Lyase</keyword>
<keyword evidence="4 7" id="KW-0472">Membrane</keyword>
<evidence type="ECO:0000256" key="2">
    <source>
        <dbReference type="ARBA" id="ARBA00022692"/>
    </source>
</evidence>
<evidence type="ECO:0000313" key="9">
    <source>
        <dbReference type="EMBL" id="WEG35875.1"/>
    </source>
</evidence>
<dbReference type="RefSeq" id="WP_315568555.1">
    <property type="nucleotide sequence ID" value="NZ_CP118866.1"/>
</dbReference>
<evidence type="ECO:0000256" key="8">
    <source>
        <dbReference type="SAM" id="MobiDB-lite"/>
    </source>
</evidence>
<evidence type="ECO:0000256" key="1">
    <source>
        <dbReference type="ARBA" id="ARBA00022475"/>
    </source>
</evidence>
<keyword evidence="3 7" id="KW-1133">Transmembrane helix</keyword>
<evidence type="ECO:0000256" key="3">
    <source>
        <dbReference type="ARBA" id="ARBA00022989"/>
    </source>
</evidence>
<dbReference type="PANTHER" id="PTHR30518:SF2">
    <property type="entry name" value="ENDOLYTIC MUREIN TRANSGLYCOSYLASE"/>
    <property type="match status" value="1"/>
</dbReference>
<dbReference type="EMBL" id="CP118868">
    <property type="protein sequence ID" value="WEG35875.1"/>
    <property type="molecule type" value="Genomic_DNA"/>
</dbReference>
<keyword evidence="10" id="KW-1185">Reference proteome</keyword>
<keyword evidence="1 7" id="KW-1003">Cell membrane</keyword>
<comment type="similarity">
    <text evidence="7">Belongs to the transglycosylase MltG family.</text>
</comment>
<dbReference type="PANTHER" id="PTHR30518">
    <property type="entry name" value="ENDOLYTIC MUREIN TRANSGLYCOSYLASE"/>
    <property type="match status" value="1"/>
</dbReference>
<organism evidence="9 10">
    <name type="scientific">Amygdalobacter indicium</name>
    <dbReference type="NCBI Taxonomy" id="3029272"/>
    <lineage>
        <taxon>Bacteria</taxon>
        <taxon>Bacillati</taxon>
        <taxon>Bacillota</taxon>
        <taxon>Clostridia</taxon>
        <taxon>Eubacteriales</taxon>
        <taxon>Oscillospiraceae</taxon>
        <taxon>Amygdalobacter</taxon>
    </lineage>
</organism>
<gene>
    <name evidence="7 9" type="primary">mltG</name>
    <name evidence="9" type="ORF">PYS61_01535</name>
</gene>
<evidence type="ECO:0000256" key="7">
    <source>
        <dbReference type="HAMAP-Rule" id="MF_02065"/>
    </source>
</evidence>
<feature type="compositionally biased region" description="Polar residues" evidence="8">
    <location>
        <begin position="76"/>
        <end position="87"/>
    </location>
</feature>
<name>A0ABY8C5A5_9FIRM</name>
<dbReference type="Pfam" id="PF02618">
    <property type="entry name" value="YceG"/>
    <property type="match status" value="1"/>
</dbReference>
<comment type="catalytic activity">
    <reaction evidence="7">
        <text>a peptidoglycan chain = a peptidoglycan chain with N-acetyl-1,6-anhydromuramyl-[peptide] at the reducing end + a peptidoglycan chain with N-acetylglucosamine at the non-reducing end.</text>
        <dbReference type="EC" id="4.2.2.29"/>
    </reaction>
</comment>
<comment type="function">
    <text evidence="7">Functions as a peptidoglycan terminase that cleaves nascent peptidoglycan strands endolytically to terminate their elongation.</text>
</comment>
<dbReference type="InterPro" id="IPR003770">
    <property type="entry name" value="MLTG-like"/>
</dbReference>
<dbReference type="Gene3D" id="3.30.1490.480">
    <property type="entry name" value="Endolytic murein transglycosylase"/>
    <property type="match status" value="1"/>
</dbReference>
<keyword evidence="6 7" id="KW-0961">Cell wall biogenesis/degradation</keyword>
<feature type="site" description="Important for catalytic activity" evidence="7">
    <location>
        <position position="313"/>
    </location>
</feature>